<organism evidence="1 2">
    <name type="scientific">Pontibacter toksunensis</name>
    <dbReference type="NCBI Taxonomy" id="1332631"/>
    <lineage>
        <taxon>Bacteria</taxon>
        <taxon>Pseudomonadati</taxon>
        <taxon>Bacteroidota</taxon>
        <taxon>Cytophagia</taxon>
        <taxon>Cytophagales</taxon>
        <taxon>Hymenobacteraceae</taxon>
        <taxon>Pontibacter</taxon>
    </lineage>
</organism>
<protein>
    <submittedName>
        <fullName evidence="1">Mechanosensitive ion channel protein MscS</fullName>
    </submittedName>
</protein>
<dbReference type="RefSeq" id="WP_377486281.1">
    <property type="nucleotide sequence ID" value="NZ_JBHUOX010000011.1"/>
</dbReference>
<reference evidence="2" key="1">
    <citation type="journal article" date="2019" name="Int. J. Syst. Evol. Microbiol.">
        <title>The Global Catalogue of Microorganisms (GCM) 10K type strain sequencing project: providing services to taxonomists for standard genome sequencing and annotation.</title>
        <authorList>
            <consortium name="The Broad Institute Genomics Platform"/>
            <consortium name="The Broad Institute Genome Sequencing Center for Infectious Disease"/>
            <person name="Wu L."/>
            <person name="Ma J."/>
        </authorList>
    </citation>
    <scope>NUCLEOTIDE SEQUENCE [LARGE SCALE GENOMIC DNA]</scope>
    <source>
        <strain evidence="2">KCTC 23984</strain>
    </source>
</reference>
<name>A0ABW6BVF9_9BACT</name>
<proteinExistence type="predicted"/>
<dbReference type="PROSITE" id="PS51257">
    <property type="entry name" value="PROKAR_LIPOPROTEIN"/>
    <property type="match status" value="1"/>
</dbReference>
<evidence type="ECO:0000313" key="1">
    <source>
        <dbReference type="EMBL" id="MFD3001778.1"/>
    </source>
</evidence>
<dbReference type="EMBL" id="JBHUOX010000011">
    <property type="protein sequence ID" value="MFD3001778.1"/>
    <property type="molecule type" value="Genomic_DNA"/>
</dbReference>
<gene>
    <name evidence="1" type="ORF">ACFS7Z_15500</name>
</gene>
<evidence type="ECO:0000313" key="2">
    <source>
        <dbReference type="Proteomes" id="UP001597641"/>
    </source>
</evidence>
<accession>A0ABW6BVF9</accession>
<comment type="caution">
    <text evidence="1">The sequence shown here is derived from an EMBL/GenBank/DDBJ whole genome shotgun (WGS) entry which is preliminary data.</text>
</comment>
<sequence length="204" mass="22219">MIRNLIYAILLGVGMAACLSQNENESAEESNVQQQINATETEVTAPDPTSLVIEKGQVGNLKIGMPINQVREQVPSGMVINDTTLMLEGQQSTAYVLRSKGQEKGLLIEQVCEPNCLVWRISVDSQEYKTAEGLGVGSKYGEIKQAYPIGTVALVEDNFVAVSEEAGMSFVLDDTQLPQDARDLGRYNPGNIPANTLVKRVLLY</sequence>
<dbReference type="Proteomes" id="UP001597641">
    <property type="component" value="Unassembled WGS sequence"/>
</dbReference>
<keyword evidence="2" id="KW-1185">Reference proteome</keyword>